<sequence length="445" mass="49646">MEIPPKEEVVADDNPQQEPEKTEDSPAPNVNANTKKITLTADDTGRLVIDGNQQQFDCNTTIAIKAGQYNSIVIRNLNGNSGCPIRIENDGLVEFVGLRKTMSIANVSHITISGNGTQGIERGFLFRDNEGRAVELSGDINHFTYQYVEFKNIGDYVISYNNKKKYDGSTSSYAQNLTFTHLKAVNTASLINFPGEINGAEIEGLIRKLEISYIDVSNCPIARNVVYIGLVEDYDVHDNTFTNINAQNDNHNAMFLLMGNGKFYNNHISKHQGNAIRAWAVSIGSTPKEIHIFNNIVVNSRKYSAFEVQSVERHMIPNKTTYVNAKVYHNTCGGLNELRDWYGVVVDAYRLFGGQLEVYNNLAFDFKAPHPKSYIVSYMSLEEGKLKEYNNLYFPTSVAAGFADQEYFKLSADSKAYQSGVANALNTDIYTKQRNKNSPSVGAVE</sequence>
<reference evidence="3" key="1">
    <citation type="journal article" date="2019" name="Int. J. Syst. Evol. Microbiol.">
        <title>The Global Catalogue of Microorganisms (GCM) 10K type strain sequencing project: providing services to taxonomists for standard genome sequencing and annotation.</title>
        <authorList>
            <consortium name="The Broad Institute Genomics Platform"/>
            <consortium name="The Broad Institute Genome Sequencing Center for Infectious Disease"/>
            <person name="Wu L."/>
            <person name="Ma J."/>
        </authorList>
    </citation>
    <scope>NUCLEOTIDE SEQUENCE [LARGE SCALE GENOMIC DNA]</scope>
    <source>
        <strain evidence="3">CGMCC 1.15342</strain>
    </source>
</reference>
<proteinExistence type="predicted"/>
<comment type="caution">
    <text evidence="2">The sequence shown here is derived from an EMBL/GenBank/DDBJ whole genome shotgun (WGS) entry which is preliminary data.</text>
</comment>
<accession>A0ABQ1LUH6</accession>
<dbReference type="SUPFAM" id="SSF51126">
    <property type="entry name" value="Pectin lyase-like"/>
    <property type="match status" value="1"/>
</dbReference>
<evidence type="ECO:0000256" key="1">
    <source>
        <dbReference type="SAM" id="MobiDB-lite"/>
    </source>
</evidence>
<dbReference type="EMBL" id="BMIK01000006">
    <property type="protein sequence ID" value="GGC30017.1"/>
    <property type="molecule type" value="Genomic_DNA"/>
</dbReference>
<evidence type="ECO:0000313" key="2">
    <source>
        <dbReference type="EMBL" id="GGC30017.1"/>
    </source>
</evidence>
<organism evidence="2 3">
    <name type="scientific">Parapedobacter defluvii</name>
    <dbReference type="NCBI Taxonomy" id="2045106"/>
    <lineage>
        <taxon>Bacteria</taxon>
        <taxon>Pseudomonadati</taxon>
        <taxon>Bacteroidota</taxon>
        <taxon>Sphingobacteriia</taxon>
        <taxon>Sphingobacteriales</taxon>
        <taxon>Sphingobacteriaceae</taxon>
        <taxon>Parapedobacter</taxon>
    </lineage>
</organism>
<feature type="region of interest" description="Disordered" evidence="1">
    <location>
        <begin position="1"/>
        <end position="34"/>
    </location>
</feature>
<keyword evidence="3" id="KW-1185">Reference proteome</keyword>
<protein>
    <recommendedName>
        <fullName evidence="4">Right handed beta helix region</fullName>
    </recommendedName>
</protein>
<evidence type="ECO:0008006" key="4">
    <source>
        <dbReference type="Google" id="ProtNLM"/>
    </source>
</evidence>
<gene>
    <name evidence="2" type="ORF">GCM10011386_22530</name>
</gene>
<name>A0ABQ1LUH6_9SPHI</name>
<dbReference type="InterPro" id="IPR011050">
    <property type="entry name" value="Pectin_lyase_fold/virulence"/>
</dbReference>
<evidence type="ECO:0000313" key="3">
    <source>
        <dbReference type="Proteomes" id="UP000597338"/>
    </source>
</evidence>
<dbReference type="Proteomes" id="UP000597338">
    <property type="component" value="Unassembled WGS sequence"/>
</dbReference>